<evidence type="ECO:0000313" key="2">
    <source>
        <dbReference type="EMBL" id="KAK5051998.1"/>
    </source>
</evidence>
<reference evidence="2 3" key="1">
    <citation type="submission" date="2023-08" db="EMBL/GenBank/DDBJ databases">
        <title>Black Yeasts Isolated from many extreme environments.</title>
        <authorList>
            <person name="Coleine C."/>
            <person name="Stajich J.E."/>
            <person name="Selbmann L."/>
        </authorList>
    </citation>
    <scope>NUCLEOTIDE SEQUENCE [LARGE SCALE GENOMIC DNA]</scope>
    <source>
        <strain evidence="2 3">CCFEE 5792</strain>
    </source>
</reference>
<sequence length="697" mass="77676">MRDLSSVQMTCKAWTSNAQRHLYANIEIVGDDNPLMLQKWRLSRGARLIRLRSTLRSDSLLAALVKKMHVPDPHIPLYLPNDYPNPDYDGYLCILASVVMSCPNLEALTGFVPFYNHTFDRLTYALSTRTKLRQHTWVVAENDDVSARSQTQLPPGLLDDQQLYEFTHYHDRWIHLETLMLCSPGSLGVIEHDLFIHILHSLPSLENLCISSFDADDFHDKTLLSLPPVRCLRLEECPGVTENGLTRWAASPSAARVKELILLYQSIMALSTLSKLLASLNCMTKFTVMQSDSEPSFTQEEEQLALQPTLASSSLTFIHWDILCRENQGMKSTRANATFSHAPSRHRMSANAHLAQSIRHGGFPQLQHLRAPRDTAPYGILQSVCLPAPEHGFLLPNDKDGMDDFHAKPYSNSLAVARIRAQRMARQAVQQQALSQNASQSMVRTTNRYVETDTRGTTGQDDTTSVVSHKGPEYSALRRDDDRGNGVSHSAKKDTYHRVAGSPLLPPRHPLHFNTATFGYGQIHLAKVNQGPATTFWRPQFLLEPNVVGRDQNGGLVGWAELLGIQEKAKAGSGASTGSTSLRSENDRSGSSSEHDLPTSDRLSRASRCDGLWNRASGPDLNTESQYSLKKVLTSSSRFSGSSKSTTSSRSKSKSSSKLTLPLDIRSSGKSRYMETWRHVARPRGESGQAIRIQDFF</sequence>
<accession>A0AAV9NCE3</accession>
<evidence type="ECO:0008006" key="4">
    <source>
        <dbReference type="Google" id="ProtNLM"/>
    </source>
</evidence>
<organism evidence="2 3">
    <name type="scientific">Exophiala bonariae</name>
    <dbReference type="NCBI Taxonomy" id="1690606"/>
    <lineage>
        <taxon>Eukaryota</taxon>
        <taxon>Fungi</taxon>
        <taxon>Dikarya</taxon>
        <taxon>Ascomycota</taxon>
        <taxon>Pezizomycotina</taxon>
        <taxon>Eurotiomycetes</taxon>
        <taxon>Chaetothyriomycetidae</taxon>
        <taxon>Chaetothyriales</taxon>
        <taxon>Herpotrichiellaceae</taxon>
        <taxon>Exophiala</taxon>
    </lineage>
</organism>
<evidence type="ECO:0000313" key="3">
    <source>
        <dbReference type="Proteomes" id="UP001358417"/>
    </source>
</evidence>
<gene>
    <name evidence="2" type="ORF">LTR84_002802</name>
</gene>
<feature type="region of interest" description="Disordered" evidence="1">
    <location>
        <begin position="637"/>
        <end position="664"/>
    </location>
</feature>
<dbReference type="GeneID" id="89971001"/>
<proteinExistence type="predicted"/>
<evidence type="ECO:0000256" key="1">
    <source>
        <dbReference type="SAM" id="MobiDB-lite"/>
    </source>
</evidence>
<dbReference type="EMBL" id="JAVRRD010000014">
    <property type="protein sequence ID" value="KAK5051998.1"/>
    <property type="molecule type" value="Genomic_DNA"/>
</dbReference>
<protein>
    <recommendedName>
        <fullName evidence="4">F-box domain-containing protein</fullName>
    </recommendedName>
</protein>
<feature type="compositionally biased region" description="Low complexity" evidence="1">
    <location>
        <begin position="637"/>
        <end position="663"/>
    </location>
</feature>
<dbReference type="Proteomes" id="UP001358417">
    <property type="component" value="Unassembled WGS sequence"/>
</dbReference>
<keyword evidence="3" id="KW-1185">Reference proteome</keyword>
<dbReference type="AlphaFoldDB" id="A0AAV9NCE3"/>
<dbReference type="RefSeq" id="XP_064706012.1">
    <property type="nucleotide sequence ID" value="XM_064846402.1"/>
</dbReference>
<feature type="region of interest" description="Disordered" evidence="1">
    <location>
        <begin position="570"/>
        <end position="604"/>
    </location>
</feature>
<feature type="compositionally biased region" description="Low complexity" evidence="1">
    <location>
        <begin position="571"/>
        <end position="581"/>
    </location>
</feature>
<name>A0AAV9NCE3_9EURO</name>
<feature type="compositionally biased region" description="Basic and acidic residues" evidence="1">
    <location>
        <begin position="584"/>
        <end position="604"/>
    </location>
</feature>
<comment type="caution">
    <text evidence="2">The sequence shown here is derived from an EMBL/GenBank/DDBJ whole genome shotgun (WGS) entry which is preliminary data.</text>
</comment>